<accession>A0A9D1V6W1</accession>
<evidence type="ECO:0000256" key="2">
    <source>
        <dbReference type="SAM" id="SignalP"/>
    </source>
</evidence>
<evidence type="ECO:0000256" key="1">
    <source>
        <dbReference type="SAM" id="Phobius"/>
    </source>
</evidence>
<organism evidence="3 4">
    <name type="scientific">Candidatus Borkfalkia faecipullorum</name>
    <dbReference type="NCBI Taxonomy" id="2838510"/>
    <lineage>
        <taxon>Bacteria</taxon>
        <taxon>Bacillati</taxon>
        <taxon>Bacillota</taxon>
        <taxon>Clostridia</taxon>
        <taxon>Christensenellales</taxon>
        <taxon>Christensenellaceae</taxon>
        <taxon>Candidatus Borkfalkia</taxon>
    </lineage>
</organism>
<gene>
    <name evidence="3" type="ORF">H9741_02105</name>
</gene>
<name>A0A9D1V6W1_9FIRM</name>
<dbReference type="AlphaFoldDB" id="A0A9D1V6W1"/>
<keyword evidence="1" id="KW-0812">Transmembrane</keyword>
<feature type="transmembrane region" description="Helical" evidence="1">
    <location>
        <begin position="115"/>
        <end position="137"/>
    </location>
</feature>
<evidence type="ECO:0000313" key="4">
    <source>
        <dbReference type="Proteomes" id="UP000824204"/>
    </source>
</evidence>
<reference evidence="3" key="1">
    <citation type="journal article" date="2021" name="PeerJ">
        <title>Extensive microbial diversity within the chicken gut microbiome revealed by metagenomics and culture.</title>
        <authorList>
            <person name="Gilroy R."/>
            <person name="Ravi A."/>
            <person name="Getino M."/>
            <person name="Pursley I."/>
            <person name="Horton D.L."/>
            <person name="Alikhan N.F."/>
            <person name="Baker D."/>
            <person name="Gharbi K."/>
            <person name="Hall N."/>
            <person name="Watson M."/>
            <person name="Adriaenssens E.M."/>
            <person name="Foster-Nyarko E."/>
            <person name="Jarju S."/>
            <person name="Secka A."/>
            <person name="Antonio M."/>
            <person name="Oren A."/>
            <person name="Chaudhuri R.R."/>
            <person name="La Ragione R."/>
            <person name="Hildebrand F."/>
            <person name="Pallen M.J."/>
        </authorList>
    </citation>
    <scope>NUCLEOTIDE SEQUENCE</scope>
    <source>
        <strain evidence="3">811</strain>
    </source>
</reference>
<proteinExistence type="predicted"/>
<feature type="signal peptide" evidence="2">
    <location>
        <begin position="1"/>
        <end position="28"/>
    </location>
</feature>
<dbReference type="EMBL" id="DXFX01000029">
    <property type="protein sequence ID" value="HIX07245.1"/>
    <property type="molecule type" value="Genomic_DNA"/>
</dbReference>
<keyword evidence="1" id="KW-1133">Transmembrane helix</keyword>
<feature type="transmembrane region" description="Helical" evidence="1">
    <location>
        <begin position="44"/>
        <end position="64"/>
    </location>
</feature>
<feature type="transmembrane region" description="Helical" evidence="1">
    <location>
        <begin position="293"/>
        <end position="314"/>
    </location>
</feature>
<comment type="caution">
    <text evidence="3">The sequence shown here is derived from an EMBL/GenBank/DDBJ whole genome shotgun (WGS) entry which is preliminary data.</text>
</comment>
<keyword evidence="2" id="KW-0732">Signal</keyword>
<keyword evidence="1" id="KW-0472">Membrane</keyword>
<evidence type="ECO:0000313" key="3">
    <source>
        <dbReference type="EMBL" id="HIX07245.1"/>
    </source>
</evidence>
<evidence type="ECO:0008006" key="5">
    <source>
        <dbReference type="Google" id="ProtNLM"/>
    </source>
</evidence>
<feature type="transmembrane region" description="Helical" evidence="1">
    <location>
        <begin position="144"/>
        <end position="165"/>
    </location>
</feature>
<feature type="transmembrane region" description="Helical" evidence="1">
    <location>
        <begin position="187"/>
        <end position="208"/>
    </location>
</feature>
<sequence>MFRVRKAVIPAALFVLILLMLSSPAAYAAACMEGIVLWAKSVLPVLFPFFVCTGILSAAGARMADRLSPVMSRVKLPAAAALCAVTSILSGYPVGSRCLLQLRQAGAISPKDATRVSVVCSTSGPMFLVGSVGAGMLGSAAAGGILLASHLIGVFLTAALFLPFLKKPQCASFPALNAKAGGFAENIRSGTISVLCVGGFIAFFCVVAQALEQTGIFALVTKAVALPLSLFSREEMAEGLTFSLLEATRGCAALSACGMSALPFLAFAVTFGGASILAQQIAFFKPAGVKIRVFLAVKLLQGILAALVCALFTAF</sequence>
<dbReference type="Proteomes" id="UP000824204">
    <property type="component" value="Unassembled WGS sequence"/>
</dbReference>
<protein>
    <recommendedName>
        <fullName evidence="5">Sporulation integral membrane protein YlbJ</fullName>
    </recommendedName>
</protein>
<reference evidence="3" key="2">
    <citation type="submission" date="2021-04" db="EMBL/GenBank/DDBJ databases">
        <authorList>
            <person name="Gilroy R."/>
        </authorList>
    </citation>
    <scope>NUCLEOTIDE SEQUENCE</scope>
    <source>
        <strain evidence="3">811</strain>
    </source>
</reference>
<feature type="chain" id="PRO_5038953414" description="Sporulation integral membrane protein YlbJ" evidence="2">
    <location>
        <begin position="29"/>
        <end position="315"/>
    </location>
</feature>